<keyword evidence="1" id="KW-0472">Membrane</keyword>
<feature type="transmembrane region" description="Helical" evidence="1">
    <location>
        <begin position="12"/>
        <end position="34"/>
    </location>
</feature>
<evidence type="ECO:0000313" key="3">
    <source>
        <dbReference type="Proteomes" id="UP000824062"/>
    </source>
</evidence>
<evidence type="ECO:0000256" key="1">
    <source>
        <dbReference type="SAM" id="Phobius"/>
    </source>
</evidence>
<name>A0A9D2EYD7_9ACTN</name>
<dbReference type="EMBL" id="DXBM01000020">
    <property type="protein sequence ID" value="HIZ45810.1"/>
    <property type="molecule type" value="Genomic_DNA"/>
</dbReference>
<protein>
    <recommendedName>
        <fullName evidence="4">SGNH/GDSL hydrolase family protein</fullName>
    </recommendedName>
</protein>
<dbReference type="Proteomes" id="UP000824062">
    <property type="component" value="Unassembled WGS sequence"/>
</dbReference>
<sequence>MRRKLAGALRATVAVALSAAFMLGVLVALSHLVMPKNNQAEFGQIDASAHGVAGERPNSIDVLFMGDSEAYSSFSPLDLWHARGITSYVVATSSQKLPYTRSLLAYALARQSPRVVVLDANCLFRPFSPGDALVRAAQDALPVFEYHNRWKSLTLEDVVGTVRTTWSDELKGFHLSAKVDPADASGYQTPTDRVASMPALSMAYLHDIARTCADRGAHLVLVSTPSTKNWDMAKHNRVRLVAEELGVDYVDLNMGDERVDIDWSTDTRDAGDHLNLSGARKVTARMGELLSGRYGLEGHRGDPAFDSWDEAYSRYERKVSEL</sequence>
<evidence type="ECO:0008006" key="4">
    <source>
        <dbReference type="Google" id="ProtNLM"/>
    </source>
</evidence>
<reference evidence="2" key="2">
    <citation type="submission" date="2021-04" db="EMBL/GenBank/DDBJ databases">
        <authorList>
            <person name="Gilroy R."/>
        </authorList>
    </citation>
    <scope>NUCLEOTIDE SEQUENCE</scope>
    <source>
        <strain evidence="2">ChiHjej12B11-14209</strain>
    </source>
</reference>
<keyword evidence="1" id="KW-0812">Transmembrane</keyword>
<keyword evidence="1" id="KW-1133">Transmembrane helix</keyword>
<comment type="caution">
    <text evidence="2">The sequence shown here is derived from an EMBL/GenBank/DDBJ whole genome shotgun (WGS) entry which is preliminary data.</text>
</comment>
<accession>A0A9D2EYD7</accession>
<dbReference type="SUPFAM" id="SSF52266">
    <property type="entry name" value="SGNH hydrolase"/>
    <property type="match status" value="1"/>
</dbReference>
<evidence type="ECO:0000313" key="2">
    <source>
        <dbReference type="EMBL" id="HIZ45810.1"/>
    </source>
</evidence>
<proteinExistence type="predicted"/>
<dbReference type="AlphaFoldDB" id="A0A9D2EYD7"/>
<reference evidence="2" key="1">
    <citation type="journal article" date="2021" name="PeerJ">
        <title>Extensive microbial diversity within the chicken gut microbiome revealed by metagenomics and culture.</title>
        <authorList>
            <person name="Gilroy R."/>
            <person name="Ravi A."/>
            <person name="Getino M."/>
            <person name="Pursley I."/>
            <person name="Horton D.L."/>
            <person name="Alikhan N.F."/>
            <person name="Baker D."/>
            <person name="Gharbi K."/>
            <person name="Hall N."/>
            <person name="Watson M."/>
            <person name="Adriaenssens E.M."/>
            <person name="Foster-Nyarko E."/>
            <person name="Jarju S."/>
            <person name="Secka A."/>
            <person name="Antonio M."/>
            <person name="Oren A."/>
            <person name="Chaudhuri R.R."/>
            <person name="La Ragione R."/>
            <person name="Hildebrand F."/>
            <person name="Pallen M.J."/>
        </authorList>
    </citation>
    <scope>NUCLEOTIDE SEQUENCE</scope>
    <source>
        <strain evidence="2">ChiHjej12B11-14209</strain>
    </source>
</reference>
<organism evidence="2 3">
    <name type="scientific">Candidatus Olsenella pullistercoris</name>
    <dbReference type="NCBI Taxonomy" id="2838712"/>
    <lineage>
        <taxon>Bacteria</taxon>
        <taxon>Bacillati</taxon>
        <taxon>Actinomycetota</taxon>
        <taxon>Coriobacteriia</taxon>
        <taxon>Coriobacteriales</taxon>
        <taxon>Atopobiaceae</taxon>
        <taxon>Olsenella</taxon>
    </lineage>
</organism>
<gene>
    <name evidence="2" type="ORF">IAA19_02160</name>
</gene>